<dbReference type="Proteomes" id="UP000754644">
    <property type="component" value="Unassembled WGS sequence"/>
</dbReference>
<sequence length="86" mass="9795">MTTFLQKWVVFTALAALVACTTTDSDSNALKRPRYALSDFSGGYIVDCDRLEVTFGTLRDFYNSDGTQKTQRQVCREYNPGSRIRR</sequence>
<evidence type="ECO:0000313" key="3">
    <source>
        <dbReference type="Proteomes" id="UP000754644"/>
    </source>
</evidence>
<dbReference type="PROSITE" id="PS51257">
    <property type="entry name" value="PROKAR_LIPOPROTEIN"/>
    <property type="match status" value="1"/>
</dbReference>
<feature type="chain" id="PRO_5037031444" evidence="1">
    <location>
        <begin position="16"/>
        <end position="86"/>
    </location>
</feature>
<accession>A0A973A8K5</accession>
<keyword evidence="1" id="KW-0732">Signal</keyword>
<evidence type="ECO:0000256" key="1">
    <source>
        <dbReference type="SAM" id="SignalP"/>
    </source>
</evidence>
<protein>
    <submittedName>
        <fullName evidence="2">Uncharacterized protein</fullName>
    </submittedName>
</protein>
<comment type="caution">
    <text evidence="2">The sequence shown here is derived from an EMBL/GenBank/DDBJ whole genome shotgun (WGS) entry which is preliminary data.</text>
</comment>
<dbReference type="AlphaFoldDB" id="A0A973A8K5"/>
<evidence type="ECO:0000313" key="2">
    <source>
        <dbReference type="EMBL" id="NQV64813.1"/>
    </source>
</evidence>
<dbReference type="EMBL" id="JABMOJ010000206">
    <property type="protein sequence ID" value="NQV64813.1"/>
    <property type="molecule type" value="Genomic_DNA"/>
</dbReference>
<name>A0A973A8K5_9GAMM</name>
<proteinExistence type="predicted"/>
<organism evidence="2 3">
    <name type="scientific">SAR86 cluster bacterium</name>
    <dbReference type="NCBI Taxonomy" id="2030880"/>
    <lineage>
        <taxon>Bacteria</taxon>
        <taxon>Pseudomonadati</taxon>
        <taxon>Pseudomonadota</taxon>
        <taxon>Gammaproteobacteria</taxon>
        <taxon>SAR86 cluster</taxon>
    </lineage>
</organism>
<gene>
    <name evidence="2" type="ORF">HQ497_05545</name>
</gene>
<reference evidence="2" key="1">
    <citation type="submission" date="2020-05" db="EMBL/GenBank/DDBJ databases">
        <title>Sulfur intermediates as new biogeochemical hubs in an aquatic model microbial ecosystem.</title>
        <authorList>
            <person name="Vigneron A."/>
        </authorList>
    </citation>
    <scope>NUCLEOTIDE SEQUENCE</scope>
    <source>
        <strain evidence="2">Bin.250</strain>
    </source>
</reference>
<feature type="signal peptide" evidence="1">
    <location>
        <begin position="1"/>
        <end position="15"/>
    </location>
</feature>